<evidence type="ECO:0000313" key="1">
    <source>
        <dbReference type="EMBL" id="VDM02233.1"/>
    </source>
</evidence>
<reference evidence="3" key="1">
    <citation type="submission" date="2016-06" db="UniProtKB">
        <authorList>
            <consortium name="WormBaseParasite"/>
        </authorList>
    </citation>
    <scope>IDENTIFICATION</scope>
</reference>
<proteinExistence type="predicted"/>
<gene>
    <name evidence="1" type="ORF">SSLN_LOCUS15847</name>
</gene>
<dbReference type="WBParaSite" id="SSLN_0001645001-mRNA-1">
    <property type="protein sequence ID" value="SSLN_0001645001-mRNA-1"/>
    <property type="gene ID" value="SSLN_0001645001"/>
</dbReference>
<reference evidence="1 2" key="2">
    <citation type="submission" date="2018-11" db="EMBL/GenBank/DDBJ databases">
        <authorList>
            <consortium name="Pathogen Informatics"/>
        </authorList>
    </citation>
    <scope>NUCLEOTIDE SEQUENCE [LARGE SCALE GENOMIC DNA]</scope>
    <source>
        <strain evidence="1 2">NST_G2</strain>
    </source>
</reference>
<dbReference type="AlphaFoldDB" id="A0A183TH99"/>
<protein>
    <submittedName>
        <fullName evidence="1 3">Uncharacterized protein</fullName>
    </submittedName>
</protein>
<accession>A0A183TH99</accession>
<sequence length="94" mass="10055">MSFLEAGIQGNSFMSIAISDATLDRPPEVETNANLHFSALSPRNHQGHAPMPPSTAVVTKADLDLLLSLQETIRAVQKLSSGKAHESDALFAEI</sequence>
<dbReference type="EMBL" id="UYSU01040360">
    <property type="protein sequence ID" value="VDM02233.1"/>
    <property type="molecule type" value="Genomic_DNA"/>
</dbReference>
<evidence type="ECO:0000313" key="2">
    <source>
        <dbReference type="Proteomes" id="UP000275846"/>
    </source>
</evidence>
<dbReference type="OrthoDB" id="416454at2759"/>
<keyword evidence="2" id="KW-1185">Reference proteome</keyword>
<dbReference type="Proteomes" id="UP000275846">
    <property type="component" value="Unassembled WGS sequence"/>
</dbReference>
<organism evidence="3">
    <name type="scientific">Schistocephalus solidus</name>
    <name type="common">Tapeworm</name>
    <dbReference type="NCBI Taxonomy" id="70667"/>
    <lineage>
        <taxon>Eukaryota</taxon>
        <taxon>Metazoa</taxon>
        <taxon>Spiralia</taxon>
        <taxon>Lophotrochozoa</taxon>
        <taxon>Platyhelminthes</taxon>
        <taxon>Cestoda</taxon>
        <taxon>Eucestoda</taxon>
        <taxon>Diphyllobothriidea</taxon>
        <taxon>Diphyllobothriidae</taxon>
        <taxon>Schistocephalus</taxon>
    </lineage>
</organism>
<name>A0A183TH99_SCHSO</name>
<evidence type="ECO:0000313" key="3">
    <source>
        <dbReference type="WBParaSite" id="SSLN_0001645001-mRNA-1"/>
    </source>
</evidence>